<dbReference type="Pfam" id="PF00062">
    <property type="entry name" value="Lys"/>
    <property type="match status" value="1"/>
</dbReference>
<dbReference type="GO" id="GO:0050829">
    <property type="term" value="P:defense response to Gram-negative bacterium"/>
    <property type="evidence" value="ECO:0007669"/>
    <property type="project" value="TreeGrafter"/>
</dbReference>
<dbReference type="AlphaFoldDB" id="A0A1J1IMB6"/>
<dbReference type="SUPFAM" id="SSF53955">
    <property type="entry name" value="Lysozyme-like"/>
    <property type="match status" value="1"/>
</dbReference>
<organism evidence="4 5">
    <name type="scientific">Clunio marinus</name>
    <dbReference type="NCBI Taxonomy" id="568069"/>
    <lineage>
        <taxon>Eukaryota</taxon>
        <taxon>Metazoa</taxon>
        <taxon>Ecdysozoa</taxon>
        <taxon>Arthropoda</taxon>
        <taxon>Hexapoda</taxon>
        <taxon>Insecta</taxon>
        <taxon>Pterygota</taxon>
        <taxon>Neoptera</taxon>
        <taxon>Endopterygota</taxon>
        <taxon>Diptera</taxon>
        <taxon>Nematocera</taxon>
        <taxon>Chironomoidea</taxon>
        <taxon>Chironomidae</taxon>
        <taxon>Clunio</taxon>
    </lineage>
</organism>
<evidence type="ECO:0000313" key="5">
    <source>
        <dbReference type="Proteomes" id="UP000183832"/>
    </source>
</evidence>
<dbReference type="SMART" id="SM00263">
    <property type="entry name" value="LYZ1"/>
    <property type="match status" value="1"/>
</dbReference>
<keyword evidence="3" id="KW-0732">Signal</keyword>
<feature type="chain" id="PRO_5013063026" evidence="3">
    <location>
        <begin position="22"/>
        <end position="218"/>
    </location>
</feature>
<accession>A0A1J1IMB6</accession>
<dbReference type="PANTHER" id="PTHR11407:SF32">
    <property type="entry name" value="ALPHA-LACTALBUMIN"/>
    <property type="match status" value="1"/>
</dbReference>
<dbReference type="InterPro" id="IPR023346">
    <property type="entry name" value="Lysozyme-like_dom_sf"/>
</dbReference>
<evidence type="ECO:0000256" key="1">
    <source>
        <dbReference type="ARBA" id="ARBA00004613"/>
    </source>
</evidence>
<dbReference type="GO" id="GO:0050830">
    <property type="term" value="P:defense response to Gram-positive bacterium"/>
    <property type="evidence" value="ECO:0007669"/>
    <property type="project" value="TreeGrafter"/>
</dbReference>
<dbReference type="GO" id="GO:0003796">
    <property type="term" value="F:lysozyme activity"/>
    <property type="evidence" value="ECO:0007669"/>
    <property type="project" value="TreeGrafter"/>
</dbReference>
<sequence>MKMLKFVLVILCCSIFDRSEGKVYEKCELVQTLIESFNATIEIAEKLACIAEQTSEFDTQFMQNDSYGIFNISCGSQESTLTCNNNFCLSLLDDNLDDDFECALEQLEEWNDIEYSFDNSTFNISDCNISEEDNEIDLTFDDEDVPSMDSEITYGTIIPIDIEGITIENPIKVFEKEQEYEQKVDFFPPIIQKFHVIHDLIQTNYDRQQNVKYIFLFV</sequence>
<proteinExistence type="predicted"/>
<evidence type="ECO:0000313" key="4">
    <source>
        <dbReference type="EMBL" id="CRL00222.1"/>
    </source>
</evidence>
<keyword evidence="2" id="KW-0964">Secreted</keyword>
<dbReference type="InterPro" id="IPR001916">
    <property type="entry name" value="Glyco_hydro_22"/>
</dbReference>
<feature type="signal peptide" evidence="3">
    <location>
        <begin position="1"/>
        <end position="21"/>
    </location>
</feature>
<reference evidence="4 5" key="1">
    <citation type="submission" date="2015-04" db="EMBL/GenBank/DDBJ databases">
        <authorList>
            <person name="Syromyatnikov M.Y."/>
            <person name="Popov V.N."/>
        </authorList>
    </citation>
    <scope>NUCLEOTIDE SEQUENCE [LARGE SCALE GENOMIC DNA]</scope>
</reference>
<keyword evidence="5" id="KW-1185">Reference proteome</keyword>
<dbReference type="PANTHER" id="PTHR11407">
    <property type="entry name" value="LYSOZYME C"/>
    <property type="match status" value="1"/>
</dbReference>
<gene>
    <name evidence="4" type="ORF">CLUMA_CG013496</name>
</gene>
<dbReference type="GO" id="GO:0005576">
    <property type="term" value="C:extracellular region"/>
    <property type="evidence" value="ECO:0007669"/>
    <property type="project" value="UniProtKB-SubCell"/>
</dbReference>
<protein>
    <submittedName>
        <fullName evidence="4">CLUMA_CG013496, isoform A</fullName>
    </submittedName>
</protein>
<dbReference type="Gene3D" id="1.10.530.10">
    <property type="match status" value="1"/>
</dbReference>
<comment type="subcellular location">
    <subcellularLocation>
        <location evidence="1">Secreted</location>
    </subcellularLocation>
</comment>
<evidence type="ECO:0000256" key="3">
    <source>
        <dbReference type="SAM" id="SignalP"/>
    </source>
</evidence>
<evidence type="ECO:0000256" key="2">
    <source>
        <dbReference type="ARBA" id="ARBA00022525"/>
    </source>
</evidence>
<dbReference type="EMBL" id="CVRI01000054">
    <property type="protein sequence ID" value="CRL00222.1"/>
    <property type="molecule type" value="Genomic_DNA"/>
</dbReference>
<dbReference type="Proteomes" id="UP000183832">
    <property type="component" value="Unassembled WGS sequence"/>
</dbReference>
<name>A0A1J1IMB6_9DIPT</name>